<reference evidence="2" key="1">
    <citation type="submission" date="2018-02" db="EMBL/GenBank/DDBJ databases">
        <authorList>
            <person name="Cohen D.B."/>
            <person name="Kent A.D."/>
        </authorList>
    </citation>
    <scope>NUCLEOTIDE SEQUENCE</scope>
</reference>
<evidence type="ECO:0008006" key="3">
    <source>
        <dbReference type="Google" id="ProtNLM"/>
    </source>
</evidence>
<sequence>MASSSNDPDSLVTLRFHDFRVERMRHWWTLLGEDDHADIVGIFGKFPPFMRLQVDRGLLEALASFWDPTHCCFSIGEGPRSNRCLEKYLGLTTAVLRPEIARPEETWRKANISLDLLTKYFSRSAFPAKLARDFIVGKKGWKKFRINAFKIAFAGDRERGFRCSAHSSFQLWFCSHLQHFHRLQTPYHFERHTVSQTVQIALPFTGDSRAWALYLLDLPLSGWAWKVTWGPASWMPWTHCALFDGVPLPGVWGCTGHYPSLALRQFSGVQYPPRLGDLDAVTFDYIPGEDMWRLLFRIEDIWGGRLSEMVLIEEGSPGDSSVTSDFVEWREGWTPFFTLRPTSLRRLRQSCYHLRLARASEREASAARVESLRSTLHHNSVAVANLRRDLVAQRGNVSTLRTMNEFIREQLEISEDAKEQLEETLAEAREQLETEQAERTRVQDELDSLRSYTQALVDPATGRPQDIVALRRALDASEEALTSARTSMGVMRVQISVLQGDNGVLQAELDLVHDALESNASWLNQEGFPVVTSLHQINQVMDSLGARARAVWEEHDEGDPALSTALGRFCRETCIRLGH</sequence>
<evidence type="ECO:0000313" key="2">
    <source>
        <dbReference type="EMBL" id="SPD06978.1"/>
    </source>
</evidence>
<accession>A0A2N9H556</accession>
<keyword evidence="1" id="KW-0175">Coiled coil</keyword>
<organism evidence="2">
    <name type="scientific">Fagus sylvatica</name>
    <name type="common">Beechnut</name>
    <dbReference type="NCBI Taxonomy" id="28930"/>
    <lineage>
        <taxon>Eukaryota</taxon>
        <taxon>Viridiplantae</taxon>
        <taxon>Streptophyta</taxon>
        <taxon>Embryophyta</taxon>
        <taxon>Tracheophyta</taxon>
        <taxon>Spermatophyta</taxon>
        <taxon>Magnoliopsida</taxon>
        <taxon>eudicotyledons</taxon>
        <taxon>Gunneridae</taxon>
        <taxon>Pentapetalae</taxon>
        <taxon>rosids</taxon>
        <taxon>fabids</taxon>
        <taxon>Fagales</taxon>
        <taxon>Fagaceae</taxon>
        <taxon>Fagus</taxon>
    </lineage>
</organism>
<dbReference type="PANTHER" id="PTHR48200:SF1">
    <property type="entry name" value="AMINOTRANSFERASE-LIKE PLANT MOBILE DOMAIN-CONTAINING PROTEIN"/>
    <property type="match status" value="1"/>
</dbReference>
<evidence type="ECO:0000256" key="1">
    <source>
        <dbReference type="SAM" id="Coils"/>
    </source>
</evidence>
<dbReference type="EMBL" id="OIVN01002857">
    <property type="protein sequence ID" value="SPD06978.1"/>
    <property type="molecule type" value="Genomic_DNA"/>
</dbReference>
<gene>
    <name evidence="2" type="ORF">FSB_LOCUS34860</name>
</gene>
<dbReference type="AlphaFoldDB" id="A0A2N9H556"/>
<protein>
    <recommendedName>
        <fullName evidence="3">Aminotransferase-like plant mobile domain-containing protein</fullName>
    </recommendedName>
</protein>
<feature type="coiled-coil region" evidence="1">
    <location>
        <begin position="404"/>
        <end position="445"/>
    </location>
</feature>
<name>A0A2N9H556_FAGSY</name>
<proteinExistence type="predicted"/>
<dbReference type="PANTHER" id="PTHR48200">
    <property type="entry name" value="PROTEIN, PUTATIVE-RELATED"/>
    <property type="match status" value="1"/>
</dbReference>